<comment type="cofactor">
    <cofactor evidence="1 4">
        <name>pyridoxal 5'-phosphate</name>
        <dbReference type="ChEBI" id="CHEBI:597326"/>
    </cofactor>
</comment>
<dbReference type="PRINTS" id="PR00992">
    <property type="entry name" value="ALARACEMASE"/>
</dbReference>
<dbReference type="EMBL" id="AMFJ01021624">
    <property type="protein sequence ID" value="EKD66474.1"/>
    <property type="molecule type" value="Genomic_DNA"/>
</dbReference>
<dbReference type="Pfam" id="PF00842">
    <property type="entry name" value="Ala_racemase_C"/>
    <property type="match status" value="1"/>
</dbReference>
<dbReference type="SUPFAM" id="SSF51419">
    <property type="entry name" value="PLP-binding barrel"/>
    <property type="match status" value="1"/>
</dbReference>
<evidence type="ECO:0000256" key="1">
    <source>
        <dbReference type="ARBA" id="ARBA00001933"/>
    </source>
</evidence>
<dbReference type="Gene3D" id="2.40.37.10">
    <property type="entry name" value="Lyase, Ornithine Decarboxylase, Chain A, domain 1"/>
    <property type="match status" value="1"/>
</dbReference>
<evidence type="ECO:0000256" key="2">
    <source>
        <dbReference type="ARBA" id="ARBA00022898"/>
    </source>
</evidence>
<feature type="domain" description="Alanine racemase C-terminal" evidence="6">
    <location>
        <begin position="258"/>
        <end position="385"/>
    </location>
</feature>
<dbReference type="NCBIfam" id="TIGR00492">
    <property type="entry name" value="alr"/>
    <property type="match status" value="1"/>
</dbReference>
<name>K2BW36_9BACT</name>
<evidence type="ECO:0000259" key="6">
    <source>
        <dbReference type="SMART" id="SM01005"/>
    </source>
</evidence>
<dbReference type="SUPFAM" id="SSF50621">
    <property type="entry name" value="Alanine racemase C-terminal domain-like"/>
    <property type="match status" value="1"/>
</dbReference>
<evidence type="ECO:0000256" key="5">
    <source>
        <dbReference type="PIRSR" id="PIRSR600821-52"/>
    </source>
</evidence>
<dbReference type="InterPro" id="IPR029066">
    <property type="entry name" value="PLP-binding_barrel"/>
</dbReference>
<accession>K2BW36</accession>
<dbReference type="AlphaFoldDB" id="K2BW36"/>
<keyword evidence="3" id="KW-0413">Isomerase</keyword>
<dbReference type="GO" id="GO:0030170">
    <property type="term" value="F:pyridoxal phosphate binding"/>
    <property type="evidence" value="ECO:0007669"/>
    <property type="project" value="TreeGrafter"/>
</dbReference>
<feature type="binding site" evidence="5">
    <location>
        <position position="327"/>
    </location>
    <ligand>
        <name>substrate</name>
    </ligand>
</feature>
<dbReference type="PANTHER" id="PTHR30511:SF0">
    <property type="entry name" value="ALANINE RACEMASE, CATABOLIC-RELATED"/>
    <property type="match status" value="1"/>
</dbReference>
<dbReference type="GO" id="GO:0006522">
    <property type="term" value="P:alanine metabolic process"/>
    <property type="evidence" value="ECO:0007669"/>
    <property type="project" value="InterPro"/>
</dbReference>
<dbReference type="CDD" id="cd00430">
    <property type="entry name" value="PLPDE_III_AR"/>
    <property type="match status" value="1"/>
</dbReference>
<dbReference type="Gene3D" id="3.20.20.10">
    <property type="entry name" value="Alanine racemase"/>
    <property type="match status" value="1"/>
</dbReference>
<feature type="modified residue" description="N6-(pyridoxal phosphate)lysine" evidence="4">
    <location>
        <position position="52"/>
    </location>
</feature>
<evidence type="ECO:0000256" key="4">
    <source>
        <dbReference type="PIRSR" id="PIRSR600821-50"/>
    </source>
</evidence>
<sequence>MSIFTTLFSLKHKFEKSFKTLNNIYISRENILNNFDIFQNLHPSWDVFPVLKSNAYGHGIREVATILKERKIKYIAVDSYFEALKIWEVSNIKILLIGYSLTENLSKMNFKKTSLVVYDLGTLEELVRIWKPVNIHIKLDTGMHRQWIYIDDLPIFLEYIKNYKNINLEWIATHFADADSLNNSYSIIQENLFKQWVEIIKNAGFNLKYIHSDNSAASVKWFWKNTCNSLRLGISLYWINPLEPDDKYFNKLANLKLALSFYSTLILKKEIKKGEKVSYNCTFEAQKDMTIWIIPVGYYEWLSRKLSSNGQFYFKNSSLPILGRVCMNLTIADITWVDVKAGDRIEIISDNLSKDNNIYKMAERSETIPYECFTRLSETIRREII</sequence>
<dbReference type="GO" id="GO:0008784">
    <property type="term" value="F:alanine racemase activity"/>
    <property type="evidence" value="ECO:0007669"/>
    <property type="project" value="InterPro"/>
</dbReference>
<protein>
    <recommendedName>
        <fullName evidence="6">Alanine racemase C-terminal domain-containing protein</fullName>
    </recommendedName>
</protein>
<dbReference type="PANTHER" id="PTHR30511">
    <property type="entry name" value="ALANINE RACEMASE"/>
    <property type="match status" value="1"/>
</dbReference>
<dbReference type="Pfam" id="PF01168">
    <property type="entry name" value="Ala_racemase_N"/>
    <property type="match status" value="1"/>
</dbReference>
<dbReference type="InterPro" id="IPR000821">
    <property type="entry name" value="Ala_racemase"/>
</dbReference>
<dbReference type="GO" id="GO:0005829">
    <property type="term" value="C:cytosol"/>
    <property type="evidence" value="ECO:0007669"/>
    <property type="project" value="TreeGrafter"/>
</dbReference>
<organism evidence="7">
    <name type="scientific">uncultured bacterium</name>
    <name type="common">gcode 4</name>
    <dbReference type="NCBI Taxonomy" id="1234023"/>
    <lineage>
        <taxon>Bacteria</taxon>
        <taxon>environmental samples</taxon>
    </lineage>
</organism>
<keyword evidence="2 4" id="KW-0663">Pyridoxal phosphate</keyword>
<proteinExistence type="predicted"/>
<evidence type="ECO:0000313" key="7">
    <source>
        <dbReference type="EMBL" id="EKD66474.1"/>
    </source>
</evidence>
<feature type="binding site" evidence="5">
    <location>
        <position position="145"/>
    </location>
    <ligand>
        <name>substrate</name>
    </ligand>
</feature>
<dbReference type="InterPro" id="IPR009006">
    <property type="entry name" value="Ala_racemase/Decarboxylase_C"/>
</dbReference>
<reference evidence="7" key="1">
    <citation type="journal article" date="2012" name="Science">
        <title>Fermentation, hydrogen, and sulfur metabolism in multiple uncultivated bacterial phyla.</title>
        <authorList>
            <person name="Wrighton K.C."/>
            <person name="Thomas B.C."/>
            <person name="Sharon I."/>
            <person name="Miller C.S."/>
            <person name="Castelle C.J."/>
            <person name="VerBerkmoes N.C."/>
            <person name="Wilkins M.J."/>
            <person name="Hettich R.L."/>
            <person name="Lipton M.S."/>
            <person name="Williams K.H."/>
            <person name="Long P.E."/>
            <person name="Banfield J.F."/>
        </authorList>
    </citation>
    <scope>NUCLEOTIDE SEQUENCE [LARGE SCALE GENOMIC DNA]</scope>
</reference>
<dbReference type="InterPro" id="IPR011079">
    <property type="entry name" value="Ala_racemase_C"/>
</dbReference>
<dbReference type="InterPro" id="IPR001608">
    <property type="entry name" value="Ala_racemase_N"/>
</dbReference>
<dbReference type="SMART" id="SM01005">
    <property type="entry name" value="Ala_racemase_C"/>
    <property type="match status" value="1"/>
</dbReference>
<evidence type="ECO:0000256" key="3">
    <source>
        <dbReference type="ARBA" id="ARBA00023235"/>
    </source>
</evidence>
<comment type="caution">
    <text evidence="7">The sequence shown here is derived from an EMBL/GenBank/DDBJ whole genome shotgun (WGS) entry which is preliminary data.</text>
</comment>
<gene>
    <name evidence="7" type="ORF">ACD_49C00038G0008</name>
</gene>